<dbReference type="Proteomes" id="UP001430356">
    <property type="component" value="Unassembled WGS sequence"/>
</dbReference>
<feature type="domain" description="MYND-type" evidence="5">
    <location>
        <begin position="109"/>
        <end position="147"/>
    </location>
</feature>
<keyword evidence="2 4" id="KW-0863">Zinc-finger</keyword>
<proteinExistence type="predicted"/>
<reference evidence="6 7" key="1">
    <citation type="journal article" date="2021" name="MBio">
        <title>A New Model Trypanosomatid, Novymonas esmeraldas: Genomic Perception of Its 'Candidatus Pandoraea novymonadis' Endosymbiont.</title>
        <authorList>
            <person name="Zakharova A."/>
            <person name="Saura A."/>
            <person name="Butenko A."/>
            <person name="Podesvova L."/>
            <person name="Warmusova S."/>
            <person name="Kostygov A.Y."/>
            <person name="Nenarokova A."/>
            <person name="Lukes J."/>
            <person name="Opperdoes F.R."/>
            <person name="Yurchenko V."/>
        </authorList>
    </citation>
    <scope>NUCLEOTIDE SEQUENCE [LARGE SCALE GENOMIC DNA]</scope>
    <source>
        <strain evidence="6 7">E262AT.01</strain>
    </source>
</reference>
<accession>A0AAW0ERD9</accession>
<evidence type="ECO:0000313" key="7">
    <source>
        <dbReference type="Proteomes" id="UP001430356"/>
    </source>
</evidence>
<dbReference type="PROSITE" id="PS01360">
    <property type="entry name" value="ZF_MYND_1"/>
    <property type="match status" value="1"/>
</dbReference>
<evidence type="ECO:0000256" key="4">
    <source>
        <dbReference type="PROSITE-ProRule" id="PRU00134"/>
    </source>
</evidence>
<sequence>MFEGTSSMGDRRGRSGVAALRLDALEVLAQEQCLLNARMDARLRELEERVAAPQPVVTLEAPYKIPLRSSSSASSAGNSVDAAWRRSASDAAAPSMLACPTGESAAPMCDYCFRFSDNCFPCPRCQREWYCSAACQRLRHRHHTLRCEQQCSPRDAQPMRGLTH</sequence>
<dbReference type="InterPro" id="IPR002893">
    <property type="entry name" value="Znf_MYND"/>
</dbReference>
<name>A0AAW0ERD9_9TRYP</name>
<keyword evidence="3" id="KW-0862">Zinc</keyword>
<protein>
    <submittedName>
        <fullName evidence="6">MYND finger containing protein</fullName>
    </submittedName>
</protein>
<dbReference type="PROSITE" id="PS50865">
    <property type="entry name" value="ZF_MYND_2"/>
    <property type="match status" value="1"/>
</dbReference>
<evidence type="ECO:0000256" key="1">
    <source>
        <dbReference type="ARBA" id="ARBA00022723"/>
    </source>
</evidence>
<evidence type="ECO:0000259" key="5">
    <source>
        <dbReference type="PROSITE" id="PS50865"/>
    </source>
</evidence>
<comment type="caution">
    <text evidence="6">The sequence shown here is derived from an EMBL/GenBank/DDBJ whole genome shotgun (WGS) entry which is preliminary data.</text>
</comment>
<keyword evidence="7" id="KW-1185">Reference proteome</keyword>
<dbReference type="GO" id="GO:0008270">
    <property type="term" value="F:zinc ion binding"/>
    <property type="evidence" value="ECO:0007669"/>
    <property type="project" value="UniProtKB-KW"/>
</dbReference>
<keyword evidence="1" id="KW-0479">Metal-binding</keyword>
<evidence type="ECO:0000256" key="3">
    <source>
        <dbReference type="ARBA" id="ARBA00022833"/>
    </source>
</evidence>
<dbReference type="SUPFAM" id="SSF144232">
    <property type="entry name" value="HIT/MYND zinc finger-like"/>
    <property type="match status" value="1"/>
</dbReference>
<evidence type="ECO:0000256" key="2">
    <source>
        <dbReference type="ARBA" id="ARBA00022771"/>
    </source>
</evidence>
<dbReference type="EMBL" id="JAECZO010000084">
    <property type="protein sequence ID" value="KAK7196750.1"/>
    <property type="molecule type" value="Genomic_DNA"/>
</dbReference>
<evidence type="ECO:0000313" key="6">
    <source>
        <dbReference type="EMBL" id="KAK7196750.1"/>
    </source>
</evidence>
<gene>
    <name evidence="6" type="ORF">NESM_000614800</name>
</gene>
<dbReference type="AlphaFoldDB" id="A0AAW0ERD9"/>
<organism evidence="6 7">
    <name type="scientific">Novymonas esmeraldas</name>
    <dbReference type="NCBI Taxonomy" id="1808958"/>
    <lineage>
        <taxon>Eukaryota</taxon>
        <taxon>Discoba</taxon>
        <taxon>Euglenozoa</taxon>
        <taxon>Kinetoplastea</taxon>
        <taxon>Metakinetoplastina</taxon>
        <taxon>Trypanosomatida</taxon>
        <taxon>Trypanosomatidae</taxon>
        <taxon>Novymonas</taxon>
    </lineage>
</organism>
<dbReference type="Pfam" id="PF01753">
    <property type="entry name" value="zf-MYND"/>
    <property type="match status" value="1"/>
</dbReference>